<dbReference type="AlphaFoldDB" id="A0A9D2CVQ6"/>
<feature type="coiled-coil region" evidence="2">
    <location>
        <begin position="77"/>
        <end position="111"/>
    </location>
</feature>
<organism evidence="6 7">
    <name type="scientific">Candidatus Bacteroides merdipullorum</name>
    <dbReference type="NCBI Taxonomy" id="2838474"/>
    <lineage>
        <taxon>Bacteria</taxon>
        <taxon>Pseudomonadati</taxon>
        <taxon>Bacteroidota</taxon>
        <taxon>Bacteroidia</taxon>
        <taxon>Bacteroidales</taxon>
        <taxon>Bacteroidaceae</taxon>
        <taxon>Bacteroides</taxon>
    </lineage>
</organism>
<sequence length="430" mass="49437">MTRLTLLLTLLLLLPAADLLAQADSPAIGQLRQRRAGLQQRIAQSEALLKTTTDDARSQLDALAALNSQVEERKRYIRTLGLELDSLDNELRRLEQRIGQLKNELKQKQERYAASVRYLQHHSPSIQEKLLFIFSADGLGQMYRRLRYVREYADYQRRQGEDIAQQRKQIDQRHAQMLKLRETKGDLLKDREQEMRTLQAKEQEKTELVGKLQRKQRELQRELTRQRREAQQLNERIDRLIAEEIEKARQQALAEEKKRKAEAERRRKQSADKPGTPAQKPEKQYVTDRSDHRLTGSFASNRGRLPVPISGPYVLTGHYGRYSVMRNVVLDNKGIDLQGQPGAQARAVFDGRVAAVFQLNGLTNVLVRHGEYISVYCNLAQAVVKAGDEVKARQPLGDVFSDGANGGRTVLHFQLRRETQKLNPEQWLAL</sequence>
<feature type="region of interest" description="Disordered" evidence="3">
    <location>
        <begin position="252"/>
        <end position="299"/>
    </location>
</feature>
<dbReference type="InterPro" id="IPR050570">
    <property type="entry name" value="Cell_wall_metabolism_enzyme"/>
</dbReference>
<dbReference type="Pfam" id="PF01551">
    <property type="entry name" value="Peptidase_M23"/>
    <property type="match status" value="1"/>
</dbReference>
<evidence type="ECO:0000259" key="5">
    <source>
        <dbReference type="Pfam" id="PF01551"/>
    </source>
</evidence>
<feature type="compositionally biased region" description="Basic and acidic residues" evidence="3">
    <location>
        <begin position="280"/>
        <end position="294"/>
    </location>
</feature>
<feature type="domain" description="M23ase beta-sheet core" evidence="5">
    <location>
        <begin position="332"/>
        <end position="424"/>
    </location>
</feature>
<dbReference type="InterPro" id="IPR011055">
    <property type="entry name" value="Dup_hybrid_motif"/>
</dbReference>
<dbReference type="GO" id="GO:0004222">
    <property type="term" value="F:metalloendopeptidase activity"/>
    <property type="evidence" value="ECO:0007669"/>
    <property type="project" value="TreeGrafter"/>
</dbReference>
<dbReference type="PANTHER" id="PTHR21666:SF289">
    <property type="entry name" value="L-ALA--D-GLU ENDOPEPTIDASE"/>
    <property type="match status" value="1"/>
</dbReference>
<protein>
    <submittedName>
        <fullName evidence="6">Peptidoglycan DD-metalloendopeptidase family protein</fullName>
    </submittedName>
</protein>
<evidence type="ECO:0000256" key="2">
    <source>
        <dbReference type="SAM" id="Coils"/>
    </source>
</evidence>
<dbReference type="Gene3D" id="2.70.70.10">
    <property type="entry name" value="Glucose Permease (Domain IIA)"/>
    <property type="match status" value="1"/>
</dbReference>
<dbReference type="PANTHER" id="PTHR21666">
    <property type="entry name" value="PEPTIDASE-RELATED"/>
    <property type="match status" value="1"/>
</dbReference>
<evidence type="ECO:0000313" key="7">
    <source>
        <dbReference type="Proteomes" id="UP000824023"/>
    </source>
</evidence>
<evidence type="ECO:0000313" key="6">
    <source>
        <dbReference type="EMBL" id="HIZ01460.1"/>
    </source>
</evidence>
<dbReference type="EMBL" id="DXCK01000062">
    <property type="protein sequence ID" value="HIZ01460.1"/>
    <property type="molecule type" value="Genomic_DNA"/>
</dbReference>
<dbReference type="Gene3D" id="6.10.250.3150">
    <property type="match status" value="1"/>
</dbReference>
<evidence type="ECO:0000256" key="4">
    <source>
        <dbReference type="SAM" id="SignalP"/>
    </source>
</evidence>
<feature type="chain" id="PRO_5039396193" evidence="4">
    <location>
        <begin position="24"/>
        <end position="430"/>
    </location>
</feature>
<evidence type="ECO:0000256" key="1">
    <source>
        <dbReference type="ARBA" id="ARBA00022729"/>
    </source>
</evidence>
<dbReference type="SUPFAM" id="SSF51261">
    <property type="entry name" value="Duplicated hybrid motif"/>
    <property type="match status" value="1"/>
</dbReference>
<feature type="compositionally biased region" description="Basic and acidic residues" evidence="3">
    <location>
        <begin position="252"/>
        <end position="271"/>
    </location>
</feature>
<feature type="signal peptide" evidence="4">
    <location>
        <begin position="1"/>
        <end position="23"/>
    </location>
</feature>
<reference evidence="6" key="1">
    <citation type="journal article" date="2021" name="PeerJ">
        <title>Extensive microbial diversity within the chicken gut microbiome revealed by metagenomics and culture.</title>
        <authorList>
            <person name="Gilroy R."/>
            <person name="Ravi A."/>
            <person name="Getino M."/>
            <person name="Pursley I."/>
            <person name="Horton D.L."/>
            <person name="Alikhan N.F."/>
            <person name="Baker D."/>
            <person name="Gharbi K."/>
            <person name="Hall N."/>
            <person name="Watson M."/>
            <person name="Adriaenssens E.M."/>
            <person name="Foster-Nyarko E."/>
            <person name="Jarju S."/>
            <person name="Secka A."/>
            <person name="Antonio M."/>
            <person name="Oren A."/>
            <person name="Chaudhuri R.R."/>
            <person name="La Ragione R."/>
            <person name="Hildebrand F."/>
            <person name="Pallen M.J."/>
        </authorList>
    </citation>
    <scope>NUCLEOTIDE SEQUENCE</scope>
    <source>
        <strain evidence="6">ChiHjej12B11-24981</strain>
    </source>
</reference>
<comment type="caution">
    <text evidence="6">The sequence shown here is derived from an EMBL/GenBank/DDBJ whole genome shotgun (WGS) entry which is preliminary data.</text>
</comment>
<proteinExistence type="predicted"/>
<dbReference type="InterPro" id="IPR016047">
    <property type="entry name" value="M23ase_b-sheet_dom"/>
</dbReference>
<dbReference type="Proteomes" id="UP000824023">
    <property type="component" value="Unassembled WGS sequence"/>
</dbReference>
<keyword evidence="2" id="KW-0175">Coiled coil</keyword>
<evidence type="ECO:0000256" key="3">
    <source>
        <dbReference type="SAM" id="MobiDB-lite"/>
    </source>
</evidence>
<accession>A0A9D2CVQ6</accession>
<dbReference type="CDD" id="cd12797">
    <property type="entry name" value="M23_peptidase"/>
    <property type="match status" value="1"/>
</dbReference>
<reference evidence="6" key="2">
    <citation type="submission" date="2021-04" db="EMBL/GenBank/DDBJ databases">
        <authorList>
            <person name="Gilroy R."/>
        </authorList>
    </citation>
    <scope>NUCLEOTIDE SEQUENCE</scope>
    <source>
        <strain evidence="6">ChiHjej12B11-24981</strain>
    </source>
</reference>
<name>A0A9D2CVQ6_9BACE</name>
<keyword evidence="1 4" id="KW-0732">Signal</keyword>
<gene>
    <name evidence="6" type="ORF">H9819_04295</name>
</gene>